<reference evidence="9 10" key="1">
    <citation type="journal article" date="2019" name="Anaerobe">
        <title>Detection of Robinsoniella peoriensis in multiple bone samples of a trauma patient.</title>
        <authorList>
            <person name="Schrottner P."/>
            <person name="Hartwich K."/>
            <person name="Bunk B."/>
            <person name="Schober I."/>
            <person name="Helbig S."/>
            <person name="Rudolph W.W."/>
            <person name="Gunzer F."/>
        </authorList>
    </citation>
    <scope>NUCLEOTIDE SEQUENCE [LARGE SCALE GENOMIC DNA]</scope>
    <source>
        <strain evidence="9 10">DSM 106044</strain>
    </source>
</reference>
<protein>
    <submittedName>
        <fullName evidence="9">Ribose transport system permease protein RbsC</fullName>
    </submittedName>
</protein>
<organism evidence="9 10">
    <name type="scientific">Robinsoniella peoriensis</name>
    <dbReference type="NCBI Taxonomy" id="180332"/>
    <lineage>
        <taxon>Bacteria</taxon>
        <taxon>Bacillati</taxon>
        <taxon>Bacillota</taxon>
        <taxon>Clostridia</taxon>
        <taxon>Lachnospirales</taxon>
        <taxon>Lachnospiraceae</taxon>
        <taxon>Robinsoniella</taxon>
    </lineage>
</organism>
<dbReference type="GO" id="GO:0022857">
    <property type="term" value="F:transmembrane transporter activity"/>
    <property type="evidence" value="ECO:0007669"/>
    <property type="project" value="InterPro"/>
</dbReference>
<evidence type="ECO:0000256" key="4">
    <source>
        <dbReference type="ARBA" id="ARBA00022519"/>
    </source>
</evidence>
<comment type="subcellular location">
    <subcellularLocation>
        <location evidence="1">Cell membrane</location>
        <topology evidence="1">Multi-pass membrane protein</topology>
    </subcellularLocation>
</comment>
<dbReference type="STRING" id="180332.GCA_000797495_04361"/>
<dbReference type="PANTHER" id="PTHR32196:SF21">
    <property type="entry name" value="ABC TRANSPORTER PERMEASE PROTEIN YPHD-RELATED"/>
    <property type="match status" value="1"/>
</dbReference>
<dbReference type="Pfam" id="PF02653">
    <property type="entry name" value="BPD_transp_2"/>
    <property type="match status" value="1"/>
</dbReference>
<sequence>MDYKKVPAGKKLVWERVSRFPQFSILIALLLLLIVFSFVSNSFFTFNNIINVFRQTSTSIIVSIGMTFVFILGGMDLSVGSAACLSGLLAAGLMTGKNGMQPIPVVAAILLALLAGTFIGLINGIIITRIKLPPFIVTLAMMSTVRGIALVYTDGSPISKLPNQALDLGRGYLGAIPIPVIVMAVVLAIAWIVLACTRFGRYIYAIGGNEECTRLSGINVNKIKLIVYSISGLCAAITGILLTMRLGSGQPTLAEGLEMDAITAVVLGGTAITGGRGYMLGTLLGCVFLTFLGNGFNIIGISSFWQQILKGIILIVAISLYSTKKK</sequence>
<keyword evidence="2" id="KW-0813">Transport</keyword>
<feature type="transmembrane region" description="Helical" evidence="8">
    <location>
        <begin position="105"/>
        <end position="127"/>
    </location>
</feature>
<comment type="caution">
    <text evidence="9">The sequence shown here is derived from an EMBL/GenBank/DDBJ whole genome shotgun (WGS) entry which is preliminary data.</text>
</comment>
<feature type="transmembrane region" description="Helical" evidence="8">
    <location>
        <begin position="20"/>
        <end position="39"/>
    </location>
</feature>
<keyword evidence="4" id="KW-0997">Cell inner membrane</keyword>
<dbReference type="RefSeq" id="WP_081820069.1">
    <property type="nucleotide sequence ID" value="NZ_CAUSDN010000219.1"/>
</dbReference>
<evidence type="ECO:0000256" key="2">
    <source>
        <dbReference type="ARBA" id="ARBA00022448"/>
    </source>
</evidence>
<dbReference type="CDD" id="cd06579">
    <property type="entry name" value="TM_PBP1_transp_AraH_like"/>
    <property type="match status" value="1"/>
</dbReference>
<evidence type="ECO:0000256" key="3">
    <source>
        <dbReference type="ARBA" id="ARBA00022475"/>
    </source>
</evidence>
<evidence type="ECO:0000313" key="9">
    <source>
        <dbReference type="EMBL" id="TLD01830.1"/>
    </source>
</evidence>
<evidence type="ECO:0000256" key="6">
    <source>
        <dbReference type="ARBA" id="ARBA00022989"/>
    </source>
</evidence>
<dbReference type="InterPro" id="IPR001851">
    <property type="entry name" value="ABC_transp_permease"/>
</dbReference>
<proteinExistence type="predicted"/>
<keyword evidence="5 8" id="KW-0812">Transmembrane</keyword>
<evidence type="ECO:0000256" key="7">
    <source>
        <dbReference type="ARBA" id="ARBA00023136"/>
    </source>
</evidence>
<keyword evidence="7 8" id="KW-0472">Membrane</keyword>
<feature type="transmembrane region" description="Helical" evidence="8">
    <location>
        <begin position="172"/>
        <end position="194"/>
    </location>
</feature>
<feature type="transmembrane region" description="Helical" evidence="8">
    <location>
        <begin position="60"/>
        <end position="93"/>
    </location>
</feature>
<evidence type="ECO:0000313" key="10">
    <source>
        <dbReference type="Proteomes" id="UP000306509"/>
    </source>
</evidence>
<dbReference type="EMBL" id="QGQD01000025">
    <property type="protein sequence ID" value="TLD01830.1"/>
    <property type="molecule type" value="Genomic_DNA"/>
</dbReference>
<feature type="transmembrane region" description="Helical" evidence="8">
    <location>
        <begin position="225"/>
        <end position="244"/>
    </location>
</feature>
<keyword evidence="6 8" id="KW-1133">Transmembrane helix</keyword>
<name>A0A4U8Q9Z3_9FIRM</name>
<evidence type="ECO:0000256" key="5">
    <source>
        <dbReference type="ARBA" id="ARBA00022692"/>
    </source>
</evidence>
<gene>
    <name evidence="9" type="primary">rbsC_7</name>
    <name evidence="9" type="ORF">DSM106044_01196</name>
</gene>
<keyword evidence="10" id="KW-1185">Reference proteome</keyword>
<keyword evidence="3" id="KW-1003">Cell membrane</keyword>
<dbReference type="PANTHER" id="PTHR32196">
    <property type="entry name" value="ABC TRANSPORTER PERMEASE PROTEIN YPHD-RELATED-RELATED"/>
    <property type="match status" value="1"/>
</dbReference>
<dbReference type="GO" id="GO:0005886">
    <property type="term" value="C:plasma membrane"/>
    <property type="evidence" value="ECO:0007669"/>
    <property type="project" value="UniProtKB-SubCell"/>
</dbReference>
<feature type="transmembrane region" description="Helical" evidence="8">
    <location>
        <begin position="134"/>
        <end position="152"/>
    </location>
</feature>
<dbReference type="AlphaFoldDB" id="A0A4U8Q9Z3"/>
<feature type="transmembrane region" description="Helical" evidence="8">
    <location>
        <begin position="280"/>
        <end position="299"/>
    </location>
</feature>
<accession>A0A4U8Q9Z3</accession>
<dbReference type="Proteomes" id="UP000306509">
    <property type="component" value="Unassembled WGS sequence"/>
</dbReference>
<evidence type="ECO:0000256" key="8">
    <source>
        <dbReference type="SAM" id="Phobius"/>
    </source>
</evidence>
<evidence type="ECO:0000256" key="1">
    <source>
        <dbReference type="ARBA" id="ARBA00004651"/>
    </source>
</evidence>